<evidence type="ECO:0000313" key="3">
    <source>
        <dbReference type="EMBL" id="OXA54453.1"/>
    </source>
</evidence>
<comment type="caution">
    <text evidence="3">The sequence shown here is derived from an EMBL/GenBank/DDBJ whole genome shotgun (WGS) entry which is preliminary data.</text>
</comment>
<feature type="signal peptide" evidence="2">
    <location>
        <begin position="1"/>
        <end position="26"/>
    </location>
</feature>
<evidence type="ECO:0000313" key="4">
    <source>
        <dbReference type="Proteomes" id="UP000198287"/>
    </source>
</evidence>
<feature type="transmembrane region" description="Helical" evidence="1">
    <location>
        <begin position="341"/>
        <end position="362"/>
    </location>
</feature>
<keyword evidence="1" id="KW-0812">Transmembrane</keyword>
<keyword evidence="1" id="KW-0472">Membrane</keyword>
<reference evidence="3 4" key="1">
    <citation type="submission" date="2015-12" db="EMBL/GenBank/DDBJ databases">
        <title>The genome of Folsomia candida.</title>
        <authorList>
            <person name="Faddeeva A."/>
            <person name="Derks M.F."/>
            <person name="Anvar Y."/>
            <person name="Smit S."/>
            <person name="Van Straalen N."/>
            <person name="Roelofs D."/>
        </authorList>
    </citation>
    <scope>NUCLEOTIDE SEQUENCE [LARGE SCALE GENOMIC DNA]</scope>
    <source>
        <strain evidence="3 4">VU population</strain>
        <tissue evidence="3">Whole body</tissue>
    </source>
</reference>
<sequence length="747" mass="85415">MNSDITLKFSIVFVLLFLNLISSTPTETISSSRSNFGTIEAPNLTSIVTHCPQNCAPHLVTHHEIQPENLDLSNFYKPVILSSTRETFPALNYVEQYKKIKPYLVQTSKRSGTFCRFLIFHLGNRPDIMRRTDLLHLYTFHYMKNWNHQVTTVTSIQHVYVLVLLTEKDYKYFSNKKELLYRPNIRIIPNFAVLILSSLTQSANCTICVNKYDNSWPYLRNLQCVAFSVANNIATFYAQIKIPWDWEFQRDHVLYNARSQKSDFLDAVTKTVHLVLKGKLNLTFFDNYVAFRARITESSMTEYMGQSACTIILANSVEYNFLTCHTTKELSFRFYQKPFQLWVWVGILLSLASLIVVGEIFVKLNFKENLSFSIGIYFVGSVFESLTYIETKVKNANFFRVMVGAWLISVTTLTNCYKGLVIMGLNAPSDVKHPNVFEDLVCSSGQEDSAFLKMNDTTTVSAMNKAYYTRPSRFYSNDSIAPPDEGTCFNLLSTSRVVSSLSHRTYIEYNLLEILLTLLKMASTTPRKWNLLWFNMMKSNQVYHGGKGKVDKTTLQKTGGNNPDDILQYWAEQELIECGRSAFIGTNEQVAAWQAYLGAYYKSVNFYVGQNPVQVKKIGWYFHVYAGTKGERVPKLFASCVEAGILLKERKIESEYSLKRRVLITTNISASFGSNLTSVRLEGPKSLQIGGQIQTVFIIFGGLVTISTFMFVLEFGCKSYTIWKKRLAPWVSDDVKEILIINTYICT</sequence>
<proteinExistence type="predicted"/>
<keyword evidence="2" id="KW-0732">Signal</keyword>
<accession>A0A226EAB7</accession>
<gene>
    <name evidence="3" type="ORF">Fcan01_10993</name>
</gene>
<dbReference type="AlphaFoldDB" id="A0A226EAB7"/>
<feature type="transmembrane region" description="Helical" evidence="1">
    <location>
        <begin position="369"/>
        <end position="389"/>
    </location>
</feature>
<keyword evidence="4" id="KW-1185">Reference proteome</keyword>
<evidence type="ECO:0000256" key="1">
    <source>
        <dbReference type="SAM" id="Phobius"/>
    </source>
</evidence>
<name>A0A226EAB7_FOLCA</name>
<organism evidence="3 4">
    <name type="scientific">Folsomia candida</name>
    <name type="common">Springtail</name>
    <dbReference type="NCBI Taxonomy" id="158441"/>
    <lineage>
        <taxon>Eukaryota</taxon>
        <taxon>Metazoa</taxon>
        <taxon>Ecdysozoa</taxon>
        <taxon>Arthropoda</taxon>
        <taxon>Hexapoda</taxon>
        <taxon>Collembola</taxon>
        <taxon>Entomobryomorpha</taxon>
        <taxon>Isotomoidea</taxon>
        <taxon>Isotomidae</taxon>
        <taxon>Proisotominae</taxon>
        <taxon>Folsomia</taxon>
    </lineage>
</organism>
<feature type="chain" id="PRO_5013008325" evidence="2">
    <location>
        <begin position="27"/>
        <end position="747"/>
    </location>
</feature>
<keyword evidence="1" id="KW-1133">Transmembrane helix</keyword>
<feature type="transmembrane region" description="Helical" evidence="1">
    <location>
        <begin position="696"/>
        <end position="717"/>
    </location>
</feature>
<evidence type="ECO:0000256" key="2">
    <source>
        <dbReference type="SAM" id="SignalP"/>
    </source>
</evidence>
<dbReference type="EMBL" id="LNIX01000005">
    <property type="protein sequence ID" value="OXA54453.1"/>
    <property type="molecule type" value="Genomic_DNA"/>
</dbReference>
<protein>
    <submittedName>
        <fullName evidence="3">Uncharacterized protein</fullName>
    </submittedName>
</protein>
<dbReference type="Proteomes" id="UP000198287">
    <property type="component" value="Unassembled WGS sequence"/>
</dbReference>